<accession>A0ABY1NYY0</accession>
<dbReference type="Gene3D" id="3.40.630.30">
    <property type="match status" value="1"/>
</dbReference>
<dbReference type="EMBL" id="FXTY01000004">
    <property type="protein sequence ID" value="SMP21612.1"/>
    <property type="molecule type" value="Genomic_DNA"/>
</dbReference>
<dbReference type="InterPro" id="IPR000182">
    <property type="entry name" value="GNAT_dom"/>
</dbReference>
<reference evidence="4 5" key="1">
    <citation type="submission" date="2017-05" db="EMBL/GenBank/DDBJ databases">
        <authorList>
            <person name="Varghese N."/>
            <person name="Submissions S."/>
        </authorList>
    </citation>
    <scope>NUCLEOTIDE SEQUENCE [LARGE SCALE GENOMIC DNA]</scope>
    <source>
        <strain evidence="4 5">DSM 29734</strain>
    </source>
</reference>
<evidence type="ECO:0000256" key="2">
    <source>
        <dbReference type="ARBA" id="ARBA00023315"/>
    </source>
</evidence>
<protein>
    <submittedName>
        <fullName evidence="4">Phosphinothricin acetyltransferase</fullName>
    </submittedName>
</protein>
<comment type="caution">
    <text evidence="4">The sequence shown here is derived from an EMBL/GenBank/DDBJ whole genome shotgun (WGS) entry which is preliminary data.</text>
</comment>
<dbReference type="SUPFAM" id="SSF55729">
    <property type="entry name" value="Acyl-CoA N-acyltransferases (Nat)"/>
    <property type="match status" value="1"/>
</dbReference>
<evidence type="ECO:0000259" key="3">
    <source>
        <dbReference type="PROSITE" id="PS51186"/>
    </source>
</evidence>
<feature type="domain" description="N-acetyltransferase" evidence="3">
    <location>
        <begin position="1"/>
        <end position="158"/>
    </location>
</feature>
<dbReference type="Pfam" id="PF00583">
    <property type="entry name" value="Acetyltransf_1"/>
    <property type="match status" value="1"/>
</dbReference>
<dbReference type="Proteomes" id="UP001157961">
    <property type="component" value="Unassembled WGS sequence"/>
</dbReference>
<dbReference type="PANTHER" id="PTHR43072">
    <property type="entry name" value="N-ACETYLTRANSFERASE"/>
    <property type="match status" value="1"/>
</dbReference>
<keyword evidence="2" id="KW-0012">Acyltransferase</keyword>
<sequence length="158" mass="16893">MIMRNATSADAEAIAEIWNREIRDGVSTFNTVEKELGAIKAAIASEAVFKVVEENGGVHGFATFGPFRSGPGYVRTMEHTIYLAAAARGKGAGRALMGALEAEAKARGVHVLVAGVGGENAAGIAFHTRLGFVEVGRMPQVGQKFDRWMDFVLLQKML</sequence>
<gene>
    <name evidence="4" type="ORF">SAMN06265373_10440</name>
</gene>
<evidence type="ECO:0000256" key="1">
    <source>
        <dbReference type="ARBA" id="ARBA00022679"/>
    </source>
</evidence>
<evidence type="ECO:0000313" key="5">
    <source>
        <dbReference type="Proteomes" id="UP001157961"/>
    </source>
</evidence>
<name>A0ABY1NYY0_9RHOB</name>
<evidence type="ECO:0000313" key="4">
    <source>
        <dbReference type="EMBL" id="SMP21612.1"/>
    </source>
</evidence>
<dbReference type="InterPro" id="IPR016181">
    <property type="entry name" value="Acyl_CoA_acyltransferase"/>
</dbReference>
<dbReference type="PANTHER" id="PTHR43072:SF23">
    <property type="entry name" value="UPF0039 PROTEIN C11D3.02C"/>
    <property type="match status" value="1"/>
</dbReference>
<organism evidence="4 5">
    <name type="scientific">Shimia sagamensis</name>
    <dbReference type="NCBI Taxonomy" id="1566352"/>
    <lineage>
        <taxon>Bacteria</taxon>
        <taxon>Pseudomonadati</taxon>
        <taxon>Pseudomonadota</taxon>
        <taxon>Alphaproteobacteria</taxon>
        <taxon>Rhodobacterales</taxon>
        <taxon>Roseobacteraceae</taxon>
    </lineage>
</organism>
<keyword evidence="1" id="KW-0808">Transferase</keyword>
<dbReference type="PROSITE" id="PS51186">
    <property type="entry name" value="GNAT"/>
    <property type="match status" value="1"/>
</dbReference>
<proteinExistence type="predicted"/>
<keyword evidence="5" id="KW-1185">Reference proteome</keyword>